<organism evidence="5 6">
    <name type="scientific">Kitasatospora aureofaciens</name>
    <name type="common">Streptomyces aureofaciens</name>
    <dbReference type="NCBI Taxonomy" id="1894"/>
    <lineage>
        <taxon>Bacteria</taxon>
        <taxon>Bacillati</taxon>
        <taxon>Actinomycetota</taxon>
        <taxon>Actinomycetes</taxon>
        <taxon>Kitasatosporales</taxon>
        <taxon>Streptomycetaceae</taxon>
        <taxon>Kitasatospora</taxon>
    </lineage>
</organism>
<evidence type="ECO:0000259" key="3">
    <source>
        <dbReference type="SMART" id="SM00062"/>
    </source>
</evidence>
<dbReference type="SMART" id="SM00062">
    <property type="entry name" value="PBPb"/>
    <property type="match status" value="1"/>
</dbReference>
<dbReference type="GeneID" id="97486284"/>
<accession>A0A1E7MZL4</accession>
<dbReference type="InterPro" id="IPR001638">
    <property type="entry name" value="Solute-binding_3/MltF_N"/>
</dbReference>
<comment type="caution">
    <text evidence="5">The sequence shown here is derived from an EMBL/GenBank/DDBJ whole genome shotgun (WGS) entry which is preliminary data.</text>
</comment>
<feature type="domain" description="Solute-binding protein family 3/N-terminal" evidence="3">
    <location>
        <begin position="57"/>
        <end position="297"/>
    </location>
</feature>
<dbReference type="PANTHER" id="PTHR35936:SF17">
    <property type="entry name" value="ARGININE-BINDING EXTRACELLULAR PROTEIN ARTP"/>
    <property type="match status" value="1"/>
</dbReference>
<dbReference type="SUPFAM" id="SSF53850">
    <property type="entry name" value="Periplasmic binding protein-like II"/>
    <property type="match status" value="1"/>
</dbReference>
<name>A0A1E7MZL4_KITAU</name>
<dbReference type="PANTHER" id="PTHR35936">
    <property type="entry name" value="MEMBRANE-BOUND LYTIC MUREIN TRANSGLYCOSYLASE F"/>
    <property type="match status" value="1"/>
</dbReference>
<reference evidence="4" key="1">
    <citation type="journal article" date="2014" name="Int. J. Syst. Evol. Microbiol.">
        <title>Complete genome sequence of Corynebacterium casei LMG S-19264T (=DSM 44701T), isolated from a smear-ripened cheese.</title>
        <authorList>
            <consortium name="US DOE Joint Genome Institute (JGI-PGF)"/>
            <person name="Walter F."/>
            <person name="Albersmeier A."/>
            <person name="Kalinowski J."/>
            <person name="Ruckert C."/>
        </authorList>
    </citation>
    <scope>NUCLEOTIDE SEQUENCE</scope>
    <source>
        <strain evidence="4">JCM 4434</strain>
    </source>
</reference>
<evidence type="ECO:0000256" key="1">
    <source>
        <dbReference type="ARBA" id="ARBA00022729"/>
    </source>
</evidence>
<proteinExistence type="predicted"/>
<reference evidence="5 6" key="2">
    <citation type="submission" date="2014-07" db="EMBL/GenBank/DDBJ databases">
        <authorList>
            <person name="Zhang J.E."/>
            <person name="Yang H."/>
            <person name="Guo J."/>
            <person name="Deng Z."/>
            <person name="Luo H."/>
            <person name="Luo M."/>
            <person name="Zhao B."/>
        </authorList>
    </citation>
    <scope>NUCLEOTIDE SEQUENCE [LARGE SCALE GENOMIC DNA]</scope>
    <source>
        <strain evidence="5">ATCC 10762</strain>
        <strain evidence="6">ATCC 10762 / DSM 40127 / CCM 3239 / JCM 4008 / LMG 5968 / NBRC 12843 / NCIMB 8234 / A-377</strain>
    </source>
</reference>
<reference evidence="4" key="5">
    <citation type="submission" date="2020-09" db="EMBL/GenBank/DDBJ databases">
        <authorList>
            <person name="Sun Q."/>
            <person name="Ohkuma M."/>
        </authorList>
    </citation>
    <scope>NUCLEOTIDE SEQUENCE</scope>
    <source>
        <strain evidence="4">JCM 4434</strain>
    </source>
</reference>
<evidence type="ECO:0000256" key="2">
    <source>
        <dbReference type="SAM" id="SignalP"/>
    </source>
</evidence>
<reference evidence="5" key="3">
    <citation type="submission" date="2016-08" db="EMBL/GenBank/DDBJ databases">
        <title>Sequencing, Assembly and Comparative Genomics of S. aureofaciens ATCC 10762.</title>
        <authorList>
            <person name="Gradnigo J.S."/>
            <person name="Johnson N."/>
            <person name="Somerville G.A."/>
        </authorList>
    </citation>
    <scope>NUCLEOTIDE SEQUENCE [LARGE SCALE GENOMIC DNA]</scope>
    <source>
        <strain evidence="5">ATCC 10762</strain>
    </source>
</reference>
<evidence type="ECO:0000313" key="5">
    <source>
        <dbReference type="EMBL" id="OEV33878.1"/>
    </source>
</evidence>
<keyword evidence="1 2" id="KW-0732">Signal</keyword>
<evidence type="ECO:0000313" key="4">
    <source>
        <dbReference type="EMBL" id="GGU77780.1"/>
    </source>
</evidence>
<dbReference type="KEGG" id="kau:B6264_07265"/>
<dbReference type="EMBL" id="BMUB01000006">
    <property type="protein sequence ID" value="GGU77780.1"/>
    <property type="molecule type" value="Genomic_DNA"/>
</dbReference>
<dbReference type="Gene3D" id="3.40.190.10">
    <property type="entry name" value="Periplasmic binding protein-like II"/>
    <property type="match status" value="2"/>
</dbReference>
<dbReference type="Proteomes" id="UP000610124">
    <property type="component" value="Unassembled WGS sequence"/>
</dbReference>
<dbReference type="Proteomes" id="UP000037395">
    <property type="component" value="Unassembled WGS sequence"/>
</dbReference>
<dbReference type="CDD" id="cd01004">
    <property type="entry name" value="PBP2_MidA_like"/>
    <property type="match status" value="1"/>
</dbReference>
<dbReference type="EMBL" id="JPRF03000055">
    <property type="protein sequence ID" value="OEV33878.1"/>
    <property type="molecule type" value="Genomic_DNA"/>
</dbReference>
<feature type="chain" id="PRO_5038216602" description="Solute-binding protein family 3/N-terminal domain-containing protein" evidence="2">
    <location>
        <begin position="19"/>
        <end position="309"/>
    </location>
</feature>
<protein>
    <recommendedName>
        <fullName evidence="3">Solute-binding protein family 3/N-terminal domain-containing protein</fullName>
    </recommendedName>
</protein>
<keyword evidence="6" id="KW-1185">Reference proteome</keyword>
<accession>A0A8H9HNN1</accession>
<gene>
    <name evidence="4" type="ORF">GCM10010502_32130</name>
    <name evidence="5" type="ORF">HS99_0037380</name>
</gene>
<dbReference type="AlphaFoldDB" id="A0A1E7MZL4"/>
<evidence type="ECO:0000313" key="6">
    <source>
        <dbReference type="Proteomes" id="UP000037395"/>
    </source>
</evidence>
<dbReference type="OrthoDB" id="4633994at2"/>
<dbReference type="RefSeq" id="WP_030282161.1">
    <property type="nucleotide sequence ID" value="NZ_BMUB01000006.1"/>
</dbReference>
<dbReference type="Pfam" id="PF00497">
    <property type="entry name" value="SBP_bac_3"/>
    <property type="match status" value="1"/>
</dbReference>
<sequence>MPHLLHARRPAFAGAALAAAGALLLTGCGGGGGQAAASDPVKDVRAKLPKAQRSAGVLRIGMDVNYAPVEFRGPDGKPTGLDPDLAAALGRILDVRVEFVDTPFDKLIPGLQGKQFDVAMSALSDIRQRREGLDENGKQVNPGVDFVDYFIAGASIVVPKGNPKGIRTMDDLCGRTVALQQGTNQDDIVTRQTAVCARTGRQLTVHRFDEDAKALAEVSSGAAAAGLNDFPVAAYAVKTTDGGNRFEVAGTQSTSNPYGIAVRKGDTELRDTLSKAVDQLIRSGEYDKILAKWNVSAGAAQNAVVNGGI</sequence>
<feature type="signal peptide" evidence="2">
    <location>
        <begin position="1"/>
        <end position="18"/>
    </location>
</feature>
<reference evidence="6" key="4">
    <citation type="submission" date="2016-08" db="EMBL/GenBank/DDBJ databases">
        <title>Sequencing, assembly and comparative genomics of S. aureofaciens ATCC 10762.</title>
        <authorList>
            <person name="Gradnigo J.S."/>
            <person name="Johnson N."/>
            <person name="Somerville G.A."/>
        </authorList>
    </citation>
    <scope>NUCLEOTIDE SEQUENCE [LARGE SCALE GENOMIC DNA]</scope>
    <source>
        <strain evidence="6">ATCC 10762 / DSM 40127 / CCM 3239 / JCM 4008 / LMG 5968 / NBRC 12843 / NCIMB 8234 / A-377</strain>
    </source>
</reference>